<comment type="caution">
    <text evidence="1">The sequence shown here is derived from an EMBL/GenBank/DDBJ whole genome shotgun (WGS) entry which is preliminary data.</text>
</comment>
<dbReference type="Proteomes" id="UP000659496">
    <property type="component" value="Unassembled WGS sequence"/>
</dbReference>
<evidence type="ECO:0000313" key="2">
    <source>
        <dbReference type="Proteomes" id="UP000659496"/>
    </source>
</evidence>
<name>A0ABR8PL56_9BACL</name>
<gene>
    <name evidence="1" type="ORF">H9659_11220</name>
</gene>
<evidence type="ECO:0000313" key="1">
    <source>
        <dbReference type="EMBL" id="MBD7908903.1"/>
    </source>
</evidence>
<protein>
    <submittedName>
        <fullName evidence="1">Uncharacterized protein</fullName>
    </submittedName>
</protein>
<keyword evidence="2" id="KW-1185">Reference proteome</keyword>
<accession>A0ABR8PL56</accession>
<dbReference type="RefSeq" id="WP_191690507.1">
    <property type="nucleotide sequence ID" value="NZ_JACSQY010000008.1"/>
</dbReference>
<reference evidence="1 2" key="1">
    <citation type="submission" date="2020-08" db="EMBL/GenBank/DDBJ databases">
        <title>A Genomic Blueprint of the Chicken Gut Microbiome.</title>
        <authorList>
            <person name="Gilroy R."/>
            <person name="Ravi A."/>
            <person name="Getino M."/>
            <person name="Pursley I."/>
            <person name="Horton D.L."/>
            <person name="Alikhan N.-F."/>
            <person name="Baker D."/>
            <person name="Gharbi K."/>
            <person name="Hall N."/>
            <person name="Watson M."/>
            <person name="Adriaenssens E.M."/>
            <person name="Foster-Nyarko E."/>
            <person name="Jarju S."/>
            <person name="Secka A."/>
            <person name="Antonio M."/>
            <person name="Oren A."/>
            <person name="Chaudhuri R."/>
            <person name="La Ragione R.M."/>
            <person name="Hildebrand F."/>
            <person name="Pallen M.J."/>
        </authorList>
    </citation>
    <scope>NUCLEOTIDE SEQUENCE [LARGE SCALE GENOMIC DNA]</scope>
    <source>
        <strain evidence="1 2">Sa3CUA8</strain>
    </source>
</reference>
<dbReference type="EMBL" id="JACSQY010000008">
    <property type="protein sequence ID" value="MBD7908903.1"/>
    <property type="molecule type" value="Genomic_DNA"/>
</dbReference>
<proteinExistence type="predicted"/>
<sequence length="434" mass="51066">MQIYFESWIKEQDISEDAELLFEEAIKCYRVGAYRASFLMSYLGFMKSLRDRLLRSDKPDLVHEEDWRKTRNDLKDDKIWEDTVYKTTQEKQVRLCKVYLINNDLIEEIPYWRKKRNESAHAKDTILGYSHVETFWLFLQSNLSKFVVNGGEKALLAKIEKHFDKKYTEPGTDFSYLINEIPLVVKKDGVSNLLKVINDDYVELQFYGDRQGYLFWKSIAYSSNDDLNKSFIEYITSDSEVFVEFMEAFPDRLLLCTHNSELIRLFWKELIFKKISSYSDSFWELSLILLRNALIPDPEVVQFVRRLSASINSGRLPSEEQTVLLKRYGIFEEIKESIFVSGILNKLHVGYQNANNSATKIIYYLRNMSLDIEVVRELNILFKTYTFGSLFDSIEKFMGGNSEFKYRFIEIAESNGLELAEFFSLAVTEDIDKE</sequence>
<organism evidence="1 2">
    <name type="scientific">Sporosarcina gallistercoris</name>
    <dbReference type="NCBI Taxonomy" id="2762245"/>
    <lineage>
        <taxon>Bacteria</taxon>
        <taxon>Bacillati</taxon>
        <taxon>Bacillota</taxon>
        <taxon>Bacilli</taxon>
        <taxon>Bacillales</taxon>
        <taxon>Caryophanaceae</taxon>
        <taxon>Sporosarcina</taxon>
    </lineage>
</organism>